<keyword evidence="2" id="KW-0540">Nuclease</keyword>
<dbReference type="PANTHER" id="PTHR37827">
    <property type="entry name" value="TUDOR DOMAIN-CONTAINING PROTEIN"/>
    <property type="match status" value="1"/>
</dbReference>
<organism evidence="2 3">
    <name type="scientific">Hwanghaeella grinnelliae</name>
    <dbReference type="NCBI Taxonomy" id="2500179"/>
    <lineage>
        <taxon>Bacteria</taxon>
        <taxon>Pseudomonadati</taxon>
        <taxon>Pseudomonadota</taxon>
        <taxon>Alphaproteobacteria</taxon>
        <taxon>Rhodospirillales</taxon>
        <taxon>Rhodospirillaceae</taxon>
        <taxon>Hwanghaeella</taxon>
    </lineage>
</organism>
<dbReference type="GO" id="GO:0003676">
    <property type="term" value="F:nucleic acid binding"/>
    <property type="evidence" value="ECO:0007669"/>
    <property type="project" value="InterPro"/>
</dbReference>
<accession>A0A3S2ZAS1</accession>
<dbReference type="Proteomes" id="UP000287447">
    <property type="component" value="Unassembled WGS sequence"/>
</dbReference>
<feature type="domain" description="HNH" evidence="1">
    <location>
        <begin position="13"/>
        <end position="54"/>
    </location>
</feature>
<evidence type="ECO:0000259" key="1">
    <source>
        <dbReference type="Pfam" id="PF01844"/>
    </source>
</evidence>
<gene>
    <name evidence="2" type="ORF">EOI86_03095</name>
</gene>
<protein>
    <submittedName>
        <fullName evidence="2">HNH endonuclease</fullName>
    </submittedName>
</protein>
<dbReference type="Pfam" id="PF01844">
    <property type="entry name" value="HNH"/>
    <property type="match status" value="1"/>
</dbReference>
<name>A0A3S2ZAS1_9PROT</name>
<dbReference type="GO" id="GO:0004519">
    <property type="term" value="F:endonuclease activity"/>
    <property type="evidence" value="ECO:0007669"/>
    <property type="project" value="UniProtKB-KW"/>
</dbReference>
<dbReference type="PANTHER" id="PTHR37827:SF1">
    <property type="entry name" value="HNH DOMAIN-CONTAINING PROTEIN"/>
    <property type="match status" value="1"/>
</dbReference>
<dbReference type="AlphaFoldDB" id="A0A3S2ZAS1"/>
<keyword evidence="2" id="KW-0378">Hydrolase</keyword>
<keyword evidence="2" id="KW-0255">Endonuclease</keyword>
<dbReference type="InterPro" id="IPR003615">
    <property type="entry name" value="HNH_nuc"/>
</dbReference>
<evidence type="ECO:0000313" key="2">
    <source>
        <dbReference type="EMBL" id="RVU38294.1"/>
    </source>
</evidence>
<sequence length="103" mass="11628">MPVRTQPATLGPCPICGRPLIEGPSIDRHHWIPRSKGGSGWSTLHRICHKKIHSLFSEDTLAKEFSSAEALLAHPDIQTFVKWVRKQPPELIGRHAKPNRRRG</sequence>
<dbReference type="InterPro" id="IPR002711">
    <property type="entry name" value="HNH"/>
</dbReference>
<dbReference type="EMBL" id="SADE01000001">
    <property type="protein sequence ID" value="RVU38294.1"/>
    <property type="molecule type" value="Genomic_DNA"/>
</dbReference>
<comment type="caution">
    <text evidence="2">The sequence shown here is derived from an EMBL/GenBank/DDBJ whole genome shotgun (WGS) entry which is preliminary data.</text>
</comment>
<dbReference type="CDD" id="cd00085">
    <property type="entry name" value="HNHc"/>
    <property type="match status" value="1"/>
</dbReference>
<dbReference type="RefSeq" id="WP_127763666.1">
    <property type="nucleotide sequence ID" value="NZ_SADE01000001.1"/>
</dbReference>
<evidence type="ECO:0000313" key="3">
    <source>
        <dbReference type="Proteomes" id="UP000287447"/>
    </source>
</evidence>
<keyword evidence="3" id="KW-1185">Reference proteome</keyword>
<dbReference type="OrthoDB" id="7667044at2"/>
<proteinExistence type="predicted"/>
<reference evidence="3" key="1">
    <citation type="submission" date="2019-01" db="EMBL/GenBank/DDBJ databases">
        <title>Gri0909 isolated from a small marine red alga.</title>
        <authorList>
            <person name="Kim J."/>
            <person name="Jeong S.E."/>
            <person name="Jeon C.O."/>
        </authorList>
    </citation>
    <scope>NUCLEOTIDE SEQUENCE [LARGE SCALE GENOMIC DNA]</scope>
    <source>
        <strain evidence="3">Gri0909</strain>
    </source>
</reference>
<dbReference type="GO" id="GO:0008270">
    <property type="term" value="F:zinc ion binding"/>
    <property type="evidence" value="ECO:0007669"/>
    <property type="project" value="InterPro"/>
</dbReference>